<feature type="compositionally biased region" description="Polar residues" evidence="2">
    <location>
        <begin position="764"/>
        <end position="790"/>
    </location>
</feature>
<dbReference type="PROSITE" id="PS51272">
    <property type="entry name" value="SLH"/>
    <property type="match status" value="3"/>
</dbReference>
<dbReference type="PATRIC" id="fig|796937.3.peg.1091"/>
<reference evidence="4 5" key="1">
    <citation type="submission" date="2011-08" db="EMBL/GenBank/DDBJ databases">
        <title>The Genome Sequence of Eubacteriaceae bacterium ACC19a.</title>
        <authorList>
            <consortium name="The Broad Institute Genome Sequencing Platform"/>
            <person name="Earl A."/>
            <person name="Ward D."/>
            <person name="Feldgarden M."/>
            <person name="Gevers D."/>
            <person name="Sizova M."/>
            <person name="Hazen A."/>
            <person name="Epstein S."/>
            <person name="Young S.K."/>
            <person name="Zeng Q."/>
            <person name="Gargeya S."/>
            <person name="Fitzgerald M."/>
            <person name="Haas B."/>
            <person name="Abouelleil A."/>
            <person name="Alvarado L."/>
            <person name="Arachchi H.M."/>
            <person name="Berlin A."/>
            <person name="Brown A."/>
            <person name="Chapman S.B."/>
            <person name="Chen Z."/>
            <person name="Dunbar C."/>
            <person name="Freedman E."/>
            <person name="Gearin G."/>
            <person name="Gellesch M."/>
            <person name="Goldberg J."/>
            <person name="Griggs A."/>
            <person name="Gujja S."/>
            <person name="Heiman D."/>
            <person name="Howarth C."/>
            <person name="Larson L."/>
            <person name="Lui A."/>
            <person name="MacDonald P.J.P."/>
            <person name="Montmayeur A."/>
            <person name="Murphy C."/>
            <person name="Neiman D."/>
            <person name="Pearson M."/>
            <person name="Priest M."/>
            <person name="Roberts A."/>
            <person name="Saif S."/>
            <person name="Shea T."/>
            <person name="Shenoy N."/>
            <person name="Sisk P."/>
            <person name="Stolte C."/>
            <person name="Sykes S."/>
            <person name="Wortman J."/>
            <person name="Nusbaum C."/>
            <person name="Birren B."/>
        </authorList>
    </citation>
    <scope>NUCLEOTIDE SEQUENCE [LARGE SCALE GENOMIC DNA]</scope>
    <source>
        <strain evidence="4 5">ACC19a</strain>
    </source>
</reference>
<evidence type="ECO:0000256" key="2">
    <source>
        <dbReference type="SAM" id="MobiDB-lite"/>
    </source>
</evidence>
<name>G9X0E5_9FIRM</name>
<evidence type="ECO:0000259" key="3">
    <source>
        <dbReference type="PROSITE" id="PS51272"/>
    </source>
</evidence>
<feature type="compositionally biased region" description="Low complexity" evidence="2">
    <location>
        <begin position="661"/>
        <end position="683"/>
    </location>
</feature>
<dbReference type="GO" id="GO:0005737">
    <property type="term" value="C:cytoplasm"/>
    <property type="evidence" value="ECO:0007669"/>
    <property type="project" value="TreeGrafter"/>
</dbReference>
<dbReference type="InterPro" id="IPR002931">
    <property type="entry name" value="Transglutaminase-like"/>
</dbReference>
<dbReference type="HOGENOM" id="CLU_011851_0_0_9"/>
<dbReference type="SMART" id="SM00460">
    <property type="entry name" value="TGc"/>
    <property type="match status" value="1"/>
</dbReference>
<keyword evidence="1" id="KW-0677">Repeat</keyword>
<feature type="domain" description="SLH" evidence="3">
    <location>
        <begin position="809"/>
        <end position="872"/>
    </location>
</feature>
<protein>
    <recommendedName>
        <fullName evidence="3">SLH domain-containing protein</fullName>
    </recommendedName>
</protein>
<organism evidence="4 5">
    <name type="scientific">Peptoanaerobacter stomatis</name>
    <dbReference type="NCBI Taxonomy" id="796937"/>
    <lineage>
        <taxon>Bacteria</taxon>
        <taxon>Bacillati</taxon>
        <taxon>Bacillota</taxon>
        <taxon>Clostridia</taxon>
        <taxon>Peptostreptococcales</taxon>
        <taxon>Filifactoraceae</taxon>
        <taxon>Peptoanaerobacter</taxon>
    </lineage>
</organism>
<feature type="domain" description="SLH" evidence="3">
    <location>
        <begin position="935"/>
        <end position="988"/>
    </location>
</feature>
<proteinExistence type="predicted"/>
<evidence type="ECO:0000313" key="4">
    <source>
        <dbReference type="EMBL" id="EHL15492.1"/>
    </source>
</evidence>
<dbReference type="Pfam" id="PF00395">
    <property type="entry name" value="SLH"/>
    <property type="match status" value="3"/>
</dbReference>
<dbReference type="Proteomes" id="UP000006437">
    <property type="component" value="Unassembled WGS sequence"/>
</dbReference>
<dbReference type="InterPro" id="IPR038765">
    <property type="entry name" value="Papain-like_cys_pep_sf"/>
</dbReference>
<evidence type="ECO:0000256" key="1">
    <source>
        <dbReference type="ARBA" id="ARBA00022737"/>
    </source>
</evidence>
<dbReference type="PANTHER" id="PTHR46333:SF2">
    <property type="entry name" value="CYTOKINESIS PROTEIN 3"/>
    <property type="match status" value="1"/>
</dbReference>
<dbReference type="BioCyc" id="EBAC796937-HMP:GMGH-1889-MONOMER"/>
<feature type="region of interest" description="Disordered" evidence="2">
    <location>
        <begin position="658"/>
        <end position="794"/>
    </location>
</feature>
<dbReference type="PANTHER" id="PTHR46333">
    <property type="entry name" value="CYTOKINESIS PROTEIN 3"/>
    <property type="match status" value="1"/>
</dbReference>
<dbReference type="Pfam" id="PF01841">
    <property type="entry name" value="Transglut_core"/>
    <property type="match status" value="1"/>
</dbReference>
<dbReference type="RefSeq" id="WP_009526110.1">
    <property type="nucleotide sequence ID" value="NZ_JH414561.1"/>
</dbReference>
<gene>
    <name evidence="4" type="ORF">HMPREF9629_01881</name>
</gene>
<sequence>MSKKINKRKAIVESKKGIYCTLLATGLLLQTCSYPVFADTGSSISNLGSIYALNTSQSDLQILNDRIGKLEAPTQAEDENIVINEHSLNLDVGDEFQLKLLDSDGTDVNNVEWFVRVRVPQDILYTAESFSRLNGVSISINDGLVKAKAQGNAEIWAKKGDALYKCVVNVEKEKDSLVEKKVEEIADKFRHLSSDVDKLMAVHDYLIDNIEYSNEHIVSYAYGALIEGKAVCQGYSQSFQKIIDNLNIEGRTLKGYSVFSGEYHQWNRVKLDDGWYFIDLTWDDLLEDQYRSYKYFLINSDNLGVSHRNWHSYDDEVDGTKYLYYAYKKQGVLANNEEELEQVLKAQINSSNSSNITVSAAIPKSIHSSTIISTIKRITGGNPDFREVNSVRDTFGTYQFYSYEVSRVPYKPQKNVNLIEIKPTNNVNETTTSVMLTFDEDIDDLTVNDIRMDDVHKTAVNKIDNKTYELAFKDMMFQSSKTVPVEVSKRGFNIANSRQNVYINIAKEEKPNVIFKATGTEEGVLENVESGMRYDLGDGVWHDINSSDPVNITTKFHEPIMIIKQSTTDSILHSDVQKILPRETVSPLGIKAVDSVGNKNNGKILYVNRKMEYKKKDAQNWTSCIGKEVTGLSEGEYLVRYKPDGLKLASQAEEVKINVTPENNNSNESNNGNGGSSSPNAPEQSSEEQNKPNPKPDSQKPSQPSEEQNKPSQKPQDSKLDSQKTPEEQKESQKPKQKEEKLSSGASGGGGGGSSSPSKPVQKPAQTPTKTVTQEKVQEKSQISQSYQETSTKEIEVSDIMTVKEAEMTLNNLKDTKQITWSKQAVIKVIQKGIMSGDTNGNFMPKKNVTRAEVAQVIANIIGKKAQTKIEVSDVDNNKWYAKAVQTVLENKIFTQDEKGNFRPESKITRAELFVVIAKLKDIKPLDNTRAKEVLSKYTDLGSIPSWAIGYASALVEKGIVSGEDNKINANDMLTREQLATIFDNAIE</sequence>
<dbReference type="InterPro" id="IPR052557">
    <property type="entry name" value="CAP/Cytokinesis_protein"/>
</dbReference>
<dbReference type="EMBL" id="AFZE01000013">
    <property type="protein sequence ID" value="EHL15492.1"/>
    <property type="molecule type" value="Genomic_DNA"/>
</dbReference>
<feature type="domain" description="SLH" evidence="3">
    <location>
        <begin position="873"/>
        <end position="931"/>
    </location>
</feature>
<dbReference type="Gene3D" id="3.10.620.30">
    <property type="match status" value="1"/>
</dbReference>
<comment type="caution">
    <text evidence="4">The sequence shown here is derived from an EMBL/GenBank/DDBJ whole genome shotgun (WGS) entry which is preliminary data.</text>
</comment>
<evidence type="ECO:0000313" key="5">
    <source>
        <dbReference type="Proteomes" id="UP000006437"/>
    </source>
</evidence>
<dbReference type="AlphaFoldDB" id="G9X0E5"/>
<feature type="compositionally biased region" description="Basic and acidic residues" evidence="2">
    <location>
        <begin position="716"/>
        <end position="742"/>
    </location>
</feature>
<dbReference type="SUPFAM" id="SSF54001">
    <property type="entry name" value="Cysteine proteinases"/>
    <property type="match status" value="1"/>
</dbReference>
<dbReference type="InterPro" id="IPR001119">
    <property type="entry name" value="SLH_dom"/>
</dbReference>
<accession>G9X0E5</accession>